<reference evidence="1 2" key="1">
    <citation type="submission" date="2016-03" db="EMBL/GenBank/DDBJ databases">
        <title>Cyphomyrmex costatus WGS genome.</title>
        <authorList>
            <person name="Nygaard S."/>
            <person name="Hu H."/>
            <person name="Boomsma J."/>
            <person name="Zhang G."/>
        </authorList>
    </citation>
    <scope>NUCLEOTIDE SEQUENCE [LARGE SCALE GENOMIC DNA]</scope>
    <source>
        <strain evidence="1">MS0001</strain>
        <tissue evidence="1">Whole body</tissue>
    </source>
</reference>
<organism evidence="1 2">
    <name type="scientific">Cyphomyrmex costatus</name>
    <dbReference type="NCBI Taxonomy" id="456900"/>
    <lineage>
        <taxon>Eukaryota</taxon>
        <taxon>Metazoa</taxon>
        <taxon>Ecdysozoa</taxon>
        <taxon>Arthropoda</taxon>
        <taxon>Hexapoda</taxon>
        <taxon>Insecta</taxon>
        <taxon>Pterygota</taxon>
        <taxon>Neoptera</taxon>
        <taxon>Endopterygota</taxon>
        <taxon>Hymenoptera</taxon>
        <taxon>Apocrita</taxon>
        <taxon>Aculeata</taxon>
        <taxon>Formicoidea</taxon>
        <taxon>Formicidae</taxon>
        <taxon>Myrmicinae</taxon>
        <taxon>Cyphomyrmex</taxon>
    </lineage>
</organism>
<proteinExistence type="predicted"/>
<gene>
    <name evidence="1" type="ORF">ALC62_05290</name>
</gene>
<dbReference type="AlphaFoldDB" id="A0A151IJQ0"/>
<protein>
    <submittedName>
        <fullName evidence="1">Uncharacterized protein</fullName>
    </submittedName>
</protein>
<keyword evidence="2" id="KW-1185">Reference proteome</keyword>
<evidence type="ECO:0000313" key="2">
    <source>
        <dbReference type="Proteomes" id="UP000078542"/>
    </source>
</evidence>
<evidence type="ECO:0000313" key="1">
    <source>
        <dbReference type="EMBL" id="KYN03862.1"/>
    </source>
</evidence>
<name>A0A151IJQ0_9HYME</name>
<dbReference type="Proteomes" id="UP000078542">
    <property type="component" value="Unassembled WGS sequence"/>
</dbReference>
<dbReference type="EMBL" id="KQ977299">
    <property type="protein sequence ID" value="KYN03862.1"/>
    <property type="molecule type" value="Genomic_DNA"/>
</dbReference>
<accession>A0A151IJQ0</accession>
<sequence length="165" mass="18313">MNRATLQRACRGAAALRNVIASKFDSHIWPLHAAYSCSTCVYRGRIGRVPSPGDLAMHVHPYRVAAPHSHSRALLFLPSDATRRDATQRDGPRSLRDRRKQCQGLAQAGLAVADFLPLLLPATLRDVRRARFAARGSPREVRRARFAAGDTEMVCAKIDCTRSHF</sequence>